<dbReference type="Proteomes" id="UP001579974">
    <property type="component" value="Unassembled WGS sequence"/>
</dbReference>
<evidence type="ECO:0000313" key="2">
    <source>
        <dbReference type="EMBL" id="MFB5192257.1"/>
    </source>
</evidence>
<dbReference type="PANTHER" id="PTHR40082">
    <property type="entry name" value="BLR5956 PROTEIN"/>
    <property type="match status" value="1"/>
</dbReference>
<dbReference type="EMBL" id="JBDXSU010000019">
    <property type="protein sequence ID" value="MFB5192257.1"/>
    <property type="molecule type" value="Genomic_DNA"/>
</dbReference>
<dbReference type="SUPFAM" id="SSF69618">
    <property type="entry name" value="HemD-like"/>
    <property type="match status" value="1"/>
</dbReference>
<dbReference type="PANTHER" id="PTHR40082:SF1">
    <property type="entry name" value="BLR5956 PROTEIN"/>
    <property type="match status" value="1"/>
</dbReference>
<dbReference type="Pfam" id="PF02602">
    <property type="entry name" value="HEM4"/>
    <property type="match status" value="1"/>
</dbReference>
<protein>
    <submittedName>
        <fullName evidence="2">Uroporphyrinogen-III synthase</fullName>
        <ecNumber evidence="2">4.2.1.75</ecNumber>
    </submittedName>
</protein>
<dbReference type="Gene3D" id="3.40.50.10090">
    <property type="match status" value="2"/>
</dbReference>
<evidence type="ECO:0000313" key="3">
    <source>
        <dbReference type="Proteomes" id="UP001579974"/>
    </source>
</evidence>
<dbReference type="RefSeq" id="WP_368780807.1">
    <property type="nucleotide sequence ID" value="NZ_CP162943.1"/>
</dbReference>
<gene>
    <name evidence="2" type="ORF">KKP3000_001052</name>
</gene>
<comment type="caution">
    <text evidence="2">The sequence shown here is derived from an EMBL/GenBank/DDBJ whole genome shotgun (WGS) entry which is preliminary data.</text>
</comment>
<evidence type="ECO:0000259" key="1">
    <source>
        <dbReference type="Pfam" id="PF02602"/>
    </source>
</evidence>
<sequence>MKLEGKRIVVAADRRSEEISTLVQKNGGEPLIRPLQGTLYTDEAMLDRELTDMLASDVDWVIFTTGIGAQKVWHVAERLGLGEALSSFLQRVRVAARGRKTTKFLLEQGIHPDARDDDGTTQGVLRALEPFAMEGTKVCVQLHGELPKALERWCAQKERRVSFLHAYDYLRPEQAVLEQLVNEVCTGSVDAVAFTSAQQPRFLFRYASQIGVDKALVAGFEKVVAAAVGKVTAEALREQGVTRVIAPVEERMGAMIIELVHYFDGLVTGEM</sequence>
<reference evidence="2 3" key="1">
    <citation type="journal article" date="2024" name="Int. J. Mol. Sci.">
        <title>Exploration of Alicyclobacillus spp. Genome in Search of Antibiotic Resistance.</title>
        <authorList>
            <person name="Bucka-Kolendo J."/>
            <person name="Kiousi D.E."/>
            <person name="Dekowska A."/>
            <person name="Mikolajczuk-Szczyrba A."/>
            <person name="Karadedos D.M."/>
            <person name="Michael P."/>
            <person name="Galanis A."/>
            <person name="Sokolowska B."/>
        </authorList>
    </citation>
    <scope>NUCLEOTIDE SEQUENCE [LARGE SCALE GENOMIC DNA]</scope>
    <source>
        <strain evidence="2 3">KKP 3000</strain>
    </source>
</reference>
<accession>A0ABV5AKR9</accession>
<dbReference type="GO" id="GO:0004852">
    <property type="term" value="F:uroporphyrinogen-III synthase activity"/>
    <property type="evidence" value="ECO:0007669"/>
    <property type="project" value="UniProtKB-EC"/>
</dbReference>
<organism evidence="2 3">
    <name type="scientific">Alicyclobacillus fastidiosus</name>
    <dbReference type="NCBI Taxonomy" id="392011"/>
    <lineage>
        <taxon>Bacteria</taxon>
        <taxon>Bacillati</taxon>
        <taxon>Bacillota</taxon>
        <taxon>Bacilli</taxon>
        <taxon>Bacillales</taxon>
        <taxon>Alicyclobacillaceae</taxon>
        <taxon>Alicyclobacillus</taxon>
    </lineage>
</organism>
<keyword evidence="3" id="KW-1185">Reference proteome</keyword>
<dbReference type="InterPro" id="IPR036108">
    <property type="entry name" value="4pyrrol_syn_uPrphyn_synt_sf"/>
</dbReference>
<dbReference type="InterPro" id="IPR039793">
    <property type="entry name" value="UROS/Hem4"/>
</dbReference>
<dbReference type="NCBIfam" id="NF004584">
    <property type="entry name" value="PRK05928.2-1"/>
    <property type="match status" value="1"/>
</dbReference>
<dbReference type="EC" id="4.2.1.75" evidence="2"/>
<dbReference type="InterPro" id="IPR003754">
    <property type="entry name" value="4pyrrol_synth_uPrphyn_synth"/>
</dbReference>
<dbReference type="CDD" id="cd06578">
    <property type="entry name" value="HemD"/>
    <property type="match status" value="1"/>
</dbReference>
<proteinExistence type="predicted"/>
<name>A0ABV5AKR9_9BACL</name>
<feature type="domain" description="Tetrapyrrole biosynthesis uroporphyrinogen III synthase" evidence="1">
    <location>
        <begin position="18"/>
        <end position="256"/>
    </location>
</feature>
<keyword evidence="2" id="KW-0456">Lyase</keyword>